<evidence type="ECO:0000313" key="1">
    <source>
        <dbReference type="EMBL" id="MDD0815218.1"/>
    </source>
</evidence>
<evidence type="ECO:0000313" key="2">
    <source>
        <dbReference type="Proteomes" id="UP001528672"/>
    </source>
</evidence>
<dbReference type="Proteomes" id="UP001528672">
    <property type="component" value="Unassembled WGS sequence"/>
</dbReference>
<evidence type="ECO:0008006" key="3">
    <source>
        <dbReference type="Google" id="ProtNLM"/>
    </source>
</evidence>
<sequence length="304" mass="35478">MTGRRFVLYVAHGADCFVQEAAYSILSLWRQTEAPLCEVVVVTDRPELFRQLLDDRPSLHLLSLSPTQRDIWRGAQGYIHRIKPLAIQWAAQQMQAQPDDAFLYVDSDTVFSHSPAKVWAQIEAGDVVLNEREGSLGELRRNTRSHRRLFEACQAHRFQVRGREMQVPLSTGLWNSGVLGFQGRWLPVFDETAQLIDQMLPVVQVHTVEQVALSVVLQDRGLRLHECLTDVFHYHVFKEFRDDLALFFARYGALPLAERLQHWPEIDPVRRIQPKLAFNALPKWRRQWRKLWGQRWQPVPYPWA</sequence>
<comment type="caution">
    <text evidence="1">The sequence shown here is derived from an EMBL/GenBank/DDBJ whole genome shotgun (WGS) entry which is preliminary data.</text>
</comment>
<accession>A0ABT5MF66</accession>
<dbReference type="EMBL" id="JAQSIO010000003">
    <property type="protein sequence ID" value="MDD0815218.1"/>
    <property type="molecule type" value="Genomic_DNA"/>
</dbReference>
<protein>
    <recommendedName>
        <fullName evidence="3">Nucleotide-diphospho-sugar transferase domain-containing protein</fullName>
    </recommendedName>
</protein>
<name>A0ABT5MF66_9BURK</name>
<proteinExistence type="predicted"/>
<dbReference type="SUPFAM" id="SSF53448">
    <property type="entry name" value="Nucleotide-diphospho-sugar transferases"/>
    <property type="match status" value="1"/>
</dbReference>
<gene>
    <name evidence="1" type="ORF">PSQ39_11305</name>
</gene>
<keyword evidence="2" id="KW-1185">Reference proteome</keyword>
<dbReference type="InterPro" id="IPR029044">
    <property type="entry name" value="Nucleotide-diphossugar_trans"/>
</dbReference>
<reference evidence="1 2" key="1">
    <citation type="submission" date="2023-02" db="EMBL/GenBank/DDBJ databases">
        <title>Bacterial whole genome sequence for Curvibacter sp. HBC28.</title>
        <authorList>
            <person name="Le V."/>
            <person name="Ko S.-R."/>
            <person name="Ahn C.-Y."/>
            <person name="Oh H.-M."/>
        </authorList>
    </citation>
    <scope>NUCLEOTIDE SEQUENCE [LARGE SCALE GENOMIC DNA]</scope>
    <source>
        <strain evidence="1 2">HBC28</strain>
    </source>
</reference>
<dbReference type="RefSeq" id="WP_273926870.1">
    <property type="nucleotide sequence ID" value="NZ_JAQSIO010000003.1"/>
</dbReference>
<organism evidence="1 2">
    <name type="scientific">Curvibacter microcysteis</name>
    <dbReference type="NCBI Taxonomy" id="3026419"/>
    <lineage>
        <taxon>Bacteria</taxon>
        <taxon>Pseudomonadati</taxon>
        <taxon>Pseudomonadota</taxon>
        <taxon>Betaproteobacteria</taxon>
        <taxon>Burkholderiales</taxon>
        <taxon>Comamonadaceae</taxon>
        <taxon>Curvibacter</taxon>
    </lineage>
</organism>